<feature type="transmembrane region" description="Helical" evidence="2">
    <location>
        <begin position="132"/>
        <end position="152"/>
    </location>
</feature>
<gene>
    <name evidence="3" type="ORF">E1161_20420</name>
</gene>
<proteinExistence type="predicted"/>
<dbReference type="Gene3D" id="2.60.120.260">
    <property type="entry name" value="Galactose-binding domain-like"/>
    <property type="match status" value="1"/>
</dbReference>
<dbReference type="NCBIfam" id="NF047619">
    <property type="entry name" value="NADase_discoid"/>
    <property type="match status" value="1"/>
</dbReference>
<dbReference type="AlphaFoldDB" id="A0A4R4ULB4"/>
<dbReference type="Proteomes" id="UP000294744">
    <property type="component" value="Unassembled WGS sequence"/>
</dbReference>
<keyword evidence="2" id="KW-0472">Membrane</keyword>
<dbReference type="InterPro" id="IPR057561">
    <property type="entry name" value="NADase_transloc"/>
</dbReference>
<dbReference type="SUPFAM" id="SSF49785">
    <property type="entry name" value="Galactose-binding domain-like"/>
    <property type="match status" value="1"/>
</dbReference>
<keyword evidence="2" id="KW-1133">Transmembrane helix</keyword>
<feature type="region of interest" description="Disordered" evidence="1">
    <location>
        <begin position="27"/>
        <end position="88"/>
    </location>
</feature>
<dbReference type="InterPro" id="IPR008979">
    <property type="entry name" value="Galactose-bd-like_sf"/>
</dbReference>
<evidence type="ECO:0000313" key="3">
    <source>
        <dbReference type="EMBL" id="TDC89884.1"/>
    </source>
</evidence>
<feature type="compositionally biased region" description="Pro residues" evidence="1">
    <location>
        <begin position="79"/>
        <end position="88"/>
    </location>
</feature>
<name>A0A4R4ULB4_9PSEU</name>
<protein>
    <recommendedName>
        <fullName evidence="5">Zinc ribbon domain-containing protein</fullName>
    </recommendedName>
</protein>
<accession>A0A4R4ULB4</accession>
<evidence type="ECO:0000256" key="2">
    <source>
        <dbReference type="SAM" id="Phobius"/>
    </source>
</evidence>
<organism evidence="3 4">
    <name type="scientific">Saccharopolyspora aridisoli</name>
    <dbReference type="NCBI Taxonomy" id="2530385"/>
    <lineage>
        <taxon>Bacteria</taxon>
        <taxon>Bacillati</taxon>
        <taxon>Actinomycetota</taxon>
        <taxon>Actinomycetes</taxon>
        <taxon>Pseudonocardiales</taxon>
        <taxon>Pseudonocardiaceae</taxon>
        <taxon>Saccharopolyspora</taxon>
    </lineage>
</organism>
<comment type="caution">
    <text evidence="3">The sequence shown here is derived from an EMBL/GenBank/DDBJ whole genome shotgun (WGS) entry which is preliminary data.</text>
</comment>
<evidence type="ECO:0000313" key="4">
    <source>
        <dbReference type="Proteomes" id="UP000294744"/>
    </source>
</evidence>
<keyword evidence="4" id="KW-1185">Reference proteome</keyword>
<dbReference type="EMBL" id="SMKV01000029">
    <property type="protein sequence ID" value="TDC89884.1"/>
    <property type="molecule type" value="Genomic_DNA"/>
</dbReference>
<sequence length="305" mass="32836">MRSCATCGSQVSRDDDFCGTCGTYLGWESDAGDAAPPASEAPTRRIRISEPEQPEAVQPAKPVSPRPESAAPVEENVPDGPPCPSCSTPNPPGRRFCRRCARPLVEAAQPTARQGRRRGLWNTDRHKLWRRLVILGALILLVVGALLLYPLGKAAVQDVLDKVSDAAPVRPATVTASSAVPGHPAANLADVRTDVYWGAPGPEAWADFQFDKPFRLVGMLVHIGPSTKPDAFATQARPTRLDIIITHANGRTRTVHADLVDQPAQRQIDIGASDVTRVRIVIRSATGLTEGKHVAMSLVEFFARA</sequence>
<keyword evidence="2" id="KW-0812">Transmembrane</keyword>
<dbReference type="RefSeq" id="WP_132625696.1">
    <property type="nucleotide sequence ID" value="NZ_SMKV01000029.1"/>
</dbReference>
<evidence type="ECO:0000256" key="1">
    <source>
        <dbReference type="SAM" id="MobiDB-lite"/>
    </source>
</evidence>
<dbReference type="OrthoDB" id="3808044at2"/>
<evidence type="ECO:0008006" key="5">
    <source>
        <dbReference type="Google" id="ProtNLM"/>
    </source>
</evidence>
<reference evidence="3 4" key="1">
    <citation type="submission" date="2019-03" db="EMBL/GenBank/DDBJ databases">
        <title>Draft genome sequences of novel Actinobacteria.</title>
        <authorList>
            <person name="Sahin N."/>
            <person name="Ay H."/>
            <person name="Saygin H."/>
        </authorList>
    </citation>
    <scope>NUCLEOTIDE SEQUENCE [LARGE SCALE GENOMIC DNA]</scope>
    <source>
        <strain evidence="3 4">16K404</strain>
    </source>
</reference>